<dbReference type="CDD" id="cd01189">
    <property type="entry name" value="INT_ICEBs1_C_like"/>
    <property type="match status" value="1"/>
</dbReference>
<evidence type="ECO:0000256" key="4">
    <source>
        <dbReference type="ARBA" id="ARBA00023172"/>
    </source>
</evidence>
<dbReference type="Pfam" id="PF14657">
    <property type="entry name" value="Arm-DNA-bind_4"/>
    <property type="match status" value="1"/>
</dbReference>
<reference evidence="8 9" key="1">
    <citation type="submission" date="2014-06" db="EMBL/GenBank/DDBJ databases">
        <title>Draft genome sequence of Bacillus manliponensis JCM 15802 (MCCC 1A00708).</title>
        <authorList>
            <person name="Lai Q."/>
            <person name="Liu Y."/>
            <person name="Shao Z."/>
        </authorList>
    </citation>
    <scope>NUCLEOTIDE SEQUENCE [LARGE SCALE GENOMIC DNA]</scope>
    <source>
        <strain evidence="8 9">JCM 15802</strain>
    </source>
</reference>
<dbReference type="InterPro" id="IPR013762">
    <property type="entry name" value="Integrase-like_cat_sf"/>
</dbReference>
<dbReference type="AlphaFoldDB" id="A0A073JVS3"/>
<dbReference type="Gene3D" id="1.10.150.130">
    <property type="match status" value="1"/>
</dbReference>
<keyword evidence="4" id="KW-0233">DNA recombination</keyword>
<dbReference type="InterPro" id="IPR002104">
    <property type="entry name" value="Integrase_catalytic"/>
</dbReference>
<dbReference type="Gene3D" id="1.10.443.10">
    <property type="entry name" value="Intergrase catalytic core"/>
    <property type="match status" value="1"/>
</dbReference>
<sequence length="370" mass="43049">MKGHIRKRGSKWSIIIDIGPDPETGKRRQKWFSGYKTKKEAQADMAKRIVEIEEGSYIEPTKMRVREFFIQYLEARKINLRETTYYNYKKHINNHIIPKLGNIPMQKLKGIDLEKFYNDLSEIMKPVTIRNIHQIIRTALTYALRHEIVKKNVADVVSPPKGIEKTVNTWSQENVLCFLEAAKDSRYYVAYLLAITCGMRKGEILGLQWKDIDFERNTLSINRSLSHITKEFHEPKTSSGKRLIVIPEITMQALKEQQERIKEEKARYGSTYNDYDLVCPTVNGNPCNFRSLTQLWKKLIKKSGVPDIRFHDLRHTHATLMLKQGIHPKIVSERLGHKRVGITLDTYSHVVPGLQEKAVEDFANNLFQKS</sequence>
<comment type="caution">
    <text evidence="8">The sequence shown here is derived from an EMBL/GenBank/DDBJ whole genome shotgun (WGS) entry which is preliminary data.</text>
</comment>
<dbReference type="Proteomes" id="UP000027822">
    <property type="component" value="Unassembled WGS sequence"/>
</dbReference>
<evidence type="ECO:0000313" key="9">
    <source>
        <dbReference type="Proteomes" id="UP000027822"/>
    </source>
</evidence>
<protein>
    <recommendedName>
        <fullName evidence="10">Integrase</fullName>
    </recommendedName>
</protein>
<dbReference type="EMBL" id="JOTN01000015">
    <property type="protein sequence ID" value="KEK18380.1"/>
    <property type="molecule type" value="Genomic_DNA"/>
</dbReference>
<accession>A0A073JVS3</accession>
<dbReference type="InterPro" id="IPR011010">
    <property type="entry name" value="DNA_brk_join_enz"/>
</dbReference>
<dbReference type="eggNOG" id="COG0582">
    <property type="taxonomic scope" value="Bacteria"/>
</dbReference>
<dbReference type="RefSeq" id="WP_034641341.1">
    <property type="nucleotide sequence ID" value="NZ_JOTN01000015.1"/>
</dbReference>
<feature type="domain" description="Core-binding (CB)" evidence="7">
    <location>
        <begin position="63"/>
        <end position="144"/>
    </location>
</feature>
<dbReference type="InterPro" id="IPR028259">
    <property type="entry name" value="AP2-like_int_N"/>
</dbReference>
<proteinExistence type="inferred from homology"/>
<dbReference type="PANTHER" id="PTHR30629">
    <property type="entry name" value="PROPHAGE INTEGRASE"/>
    <property type="match status" value="1"/>
</dbReference>
<comment type="similarity">
    <text evidence="1">Belongs to the 'phage' integrase family.</text>
</comment>
<dbReference type="Pfam" id="PF14659">
    <property type="entry name" value="Phage_int_SAM_3"/>
    <property type="match status" value="1"/>
</dbReference>
<keyword evidence="9" id="KW-1185">Reference proteome</keyword>
<name>A0A073JVS3_9BACI</name>
<dbReference type="InterPro" id="IPR050808">
    <property type="entry name" value="Phage_Integrase"/>
</dbReference>
<dbReference type="STRING" id="574376.BAMA_06250"/>
<evidence type="ECO:0000256" key="3">
    <source>
        <dbReference type="ARBA" id="ARBA00023125"/>
    </source>
</evidence>
<dbReference type="PANTHER" id="PTHR30629:SF2">
    <property type="entry name" value="PROPHAGE INTEGRASE INTS-RELATED"/>
    <property type="match status" value="1"/>
</dbReference>
<keyword evidence="3 5" id="KW-0238">DNA-binding</keyword>
<keyword evidence="2" id="KW-0229">DNA integration</keyword>
<evidence type="ECO:0000259" key="7">
    <source>
        <dbReference type="PROSITE" id="PS51900"/>
    </source>
</evidence>
<evidence type="ECO:0000256" key="5">
    <source>
        <dbReference type="PROSITE-ProRule" id="PRU01248"/>
    </source>
</evidence>
<dbReference type="GO" id="GO:0003677">
    <property type="term" value="F:DNA binding"/>
    <property type="evidence" value="ECO:0007669"/>
    <property type="project" value="UniProtKB-UniRule"/>
</dbReference>
<evidence type="ECO:0000313" key="8">
    <source>
        <dbReference type="EMBL" id="KEK18380.1"/>
    </source>
</evidence>
<organism evidence="8 9">
    <name type="scientific">Bacillus manliponensis</name>
    <dbReference type="NCBI Taxonomy" id="574376"/>
    <lineage>
        <taxon>Bacteria</taxon>
        <taxon>Bacillati</taxon>
        <taxon>Bacillota</taxon>
        <taxon>Bacilli</taxon>
        <taxon>Bacillales</taxon>
        <taxon>Bacillaceae</taxon>
        <taxon>Bacillus</taxon>
        <taxon>Bacillus cereus group</taxon>
    </lineage>
</organism>
<dbReference type="Pfam" id="PF00589">
    <property type="entry name" value="Phage_integrase"/>
    <property type="match status" value="1"/>
</dbReference>
<evidence type="ECO:0008006" key="10">
    <source>
        <dbReference type="Google" id="ProtNLM"/>
    </source>
</evidence>
<evidence type="ECO:0000259" key="6">
    <source>
        <dbReference type="PROSITE" id="PS51898"/>
    </source>
</evidence>
<dbReference type="OrthoDB" id="9803188at2"/>
<dbReference type="InterPro" id="IPR004107">
    <property type="entry name" value="Integrase_SAM-like_N"/>
</dbReference>
<dbReference type="SUPFAM" id="SSF56349">
    <property type="entry name" value="DNA breaking-rejoining enzymes"/>
    <property type="match status" value="1"/>
</dbReference>
<dbReference type="PROSITE" id="PS51900">
    <property type="entry name" value="CB"/>
    <property type="match status" value="1"/>
</dbReference>
<dbReference type="InterPro" id="IPR044068">
    <property type="entry name" value="CB"/>
</dbReference>
<dbReference type="InterPro" id="IPR010998">
    <property type="entry name" value="Integrase_recombinase_N"/>
</dbReference>
<evidence type="ECO:0000256" key="2">
    <source>
        <dbReference type="ARBA" id="ARBA00022908"/>
    </source>
</evidence>
<feature type="domain" description="Tyr recombinase" evidence="6">
    <location>
        <begin position="165"/>
        <end position="360"/>
    </location>
</feature>
<dbReference type="GO" id="GO:0006310">
    <property type="term" value="P:DNA recombination"/>
    <property type="evidence" value="ECO:0007669"/>
    <property type="project" value="UniProtKB-KW"/>
</dbReference>
<gene>
    <name evidence="8" type="ORF">BAMA_06250</name>
</gene>
<evidence type="ECO:0000256" key="1">
    <source>
        <dbReference type="ARBA" id="ARBA00008857"/>
    </source>
</evidence>
<dbReference type="PROSITE" id="PS51898">
    <property type="entry name" value="TYR_RECOMBINASE"/>
    <property type="match status" value="1"/>
</dbReference>
<dbReference type="GO" id="GO:0015074">
    <property type="term" value="P:DNA integration"/>
    <property type="evidence" value="ECO:0007669"/>
    <property type="project" value="UniProtKB-KW"/>
</dbReference>